<organism evidence="2 3">
    <name type="scientific">Parasponia andersonii</name>
    <name type="common">Sponia andersonii</name>
    <dbReference type="NCBI Taxonomy" id="3476"/>
    <lineage>
        <taxon>Eukaryota</taxon>
        <taxon>Viridiplantae</taxon>
        <taxon>Streptophyta</taxon>
        <taxon>Embryophyta</taxon>
        <taxon>Tracheophyta</taxon>
        <taxon>Spermatophyta</taxon>
        <taxon>Magnoliopsida</taxon>
        <taxon>eudicotyledons</taxon>
        <taxon>Gunneridae</taxon>
        <taxon>Pentapetalae</taxon>
        <taxon>rosids</taxon>
        <taxon>fabids</taxon>
        <taxon>Rosales</taxon>
        <taxon>Cannabaceae</taxon>
        <taxon>Parasponia</taxon>
    </lineage>
</organism>
<dbReference type="AlphaFoldDB" id="A0A2P5E5J6"/>
<evidence type="ECO:0000313" key="2">
    <source>
        <dbReference type="EMBL" id="PON80815.1"/>
    </source>
</evidence>
<accession>A0A2P5E5J6</accession>
<keyword evidence="3" id="KW-1185">Reference proteome</keyword>
<proteinExistence type="predicted"/>
<dbReference type="Proteomes" id="UP000237105">
    <property type="component" value="Unassembled WGS sequence"/>
</dbReference>
<comment type="caution">
    <text evidence="2">The sequence shown here is derived from an EMBL/GenBank/DDBJ whole genome shotgun (WGS) entry which is preliminary data.</text>
</comment>
<name>A0A2P5E5J6_PARAD</name>
<feature type="signal peptide" evidence="1">
    <location>
        <begin position="1"/>
        <end position="24"/>
    </location>
</feature>
<keyword evidence="1" id="KW-0732">Signal</keyword>
<dbReference type="EMBL" id="JXTB01000001">
    <property type="protein sequence ID" value="PON80815.1"/>
    <property type="molecule type" value="Genomic_DNA"/>
</dbReference>
<reference evidence="3" key="1">
    <citation type="submission" date="2016-06" db="EMBL/GenBank/DDBJ databases">
        <title>Parallel loss of symbiosis genes in relatives of nitrogen-fixing non-legume Parasponia.</title>
        <authorList>
            <person name="Van Velzen R."/>
            <person name="Holmer R."/>
            <person name="Bu F."/>
            <person name="Rutten L."/>
            <person name="Van Zeijl A."/>
            <person name="Liu W."/>
            <person name="Santuari L."/>
            <person name="Cao Q."/>
            <person name="Sharma T."/>
            <person name="Shen D."/>
            <person name="Roswanjaya Y."/>
            <person name="Wardhani T."/>
            <person name="Kalhor M.S."/>
            <person name="Jansen J."/>
            <person name="Van den Hoogen J."/>
            <person name="Gungor B."/>
            <person name="Hartog M."/>
            <person name="Hontelez J."/>
            <person name="Verver J."/>
            <person name="Yang W.-C."/>
            <person name="Schijlen E."/>
            <person name="Repin R."/>
            <person name="Schilthuizen M."/>
            <person name="Schranz E."/>
            <person name="Heidstra R."/>
            <person name="Miyata K."/>
            <person name="Fedorova E."/>
            <person name="Kohlen W."/>
            <person name="Bisseling T."/>
            <person name="Smit S."/>
            <person name="Geurts R."/>
        </authorList>
    </citation>
    <scope>NUCLEOTIDE SEQUENCE [LARGE SCALE GENOMIC DNA]</scope>
    <source>
        <strain evidence="3">cv. WU1-14</strain>
    </source>
</reference>
<gene>
    <name evidence="2" type="ORF">PanWU01x14_003710</name>
</gene>
<protein>
    <submittedName>
        <fullName evidence="2">Uncharacterized protein</fullName>
    </submittedName>
</protein>
<feature type="chain" id="PRO_5015177913" evidence="1">
    <location>
        <begin position="25"/>
        <end position="78"/>
    </location>
</feature>
<sequence>MGSQPALLVVVLILFGNWGPYSLAVVVVGRRGTMSDLRSNKLGPSCTNMSCNIPAVEDKRGVPLALIRYTTGNKYKLI</sequence>
<evidence type="ECO:0000313" key="3">
    <source>
        <dbReference type="Proteomes" id="UP000237105"/>
    </source>
</evidence>
<evidence type="ECO:0000256" key="1">
    <source>
        <dbReference type="SAM" id="SignalP"/>
    </source>
</evidence>